<evidence type="ECO:0000313" key="4">
    <source>
        <dbReference type="Proteomes" id="UP000286208"/>
    </source>
</evidence>
<proteinExistence type="predicted"/>
<name>A0A3S3CYX2_9NOCA</name>
<dbReference type="GO" id="GO:0016787">
    <property type="term" value="F:hydrolase activity"/>
    <property type="evidence" value="ECO:0007669"/>
    <property type="project" value="UniProtKB-KW"/>
</dbReference>
<dbReference type="Gene3D" id="3.40.50.850">
    <property type="entry name" value="Isochorismatase-like"/>
    <property type="match status" value="1"/>
</dbReference>
<dbReference type="OrthoDB" id="5794853at2"/>
<comment type="caution">
    <text evidence="3">The sequence shown here is derived from an EMBL/GenBank/DDBJ whole genome shotgun (WGS) entry which is preliminary data.</text>
</comment>
<dbReference type="Pfam" id="PF00857">
    <property type="entry name" value="Isochorismatase"/>
    <property type="match status" value="1"/>
</dbReference>
<keyword evidence="1" id="KW-0378">Hydrolase</keyword>
<dbReference type="Proteomes" id="UP000286208">
    <property type="component" value="Unassembled WGS sequence"/>
</dbReference>
<reference evidence="3 4" key="1">
    <citation type="submission" date="2018-11" db="EMBL/GenBank/DDBJ databases">
        <title>Rhodococcus spongicola sp. nov. and Rhodococcus xishaensis sp. nov. from marine sponges.</title>
        <authorList>
            <person name="Li L."/>
            <person name="Lin H.W."/>
        </authorList>
    </citation>
    <scope>NUCLEOTIDE SEQUENCE [LARGE SCALE GENOMIC DNA]</scope>
    <source>
        <strain evidence="3 4">CCTCC AB2014297</strain>
    </source>
</reference>
<dbReference type="RefSeq" id="WP_127916465.1">
    <property type="nucleotide sequence ID" value="NZ_RKLP01000006.1"/>
</dbReference>
<dbReference type="AlphaFoldDB" id="A0A3S3CYX2"/>
<accession>A0A3S3CYX2</accession>
<dbReference type="EMBL" id="RKLP01000006">
    <property type="protein sequence ID" value="RVW09040.1"/>
    <property type="molecule type" value="Genomic_DNA"/>
</dbReference>
<evidence type="ECO:0000259" key="2">
    <source>
        <dbReference type="Pfam" id="PF00857"/>
    </source>
</evidence>
<dbReference type="InterPro" id="IPR036380">
    <property type="entry name" value="Isochorismatase-like_sf"/>
</dbReference>
<organism evidence="3 4">
    <name type="scientific">Prescottella agglutinans</name>
    <dbReference type="NCBI Taxonomy" id="1644129"/>
    <lineage>
        <taxon>Bacteria</taxon>
        <taxon>Bacillati</taxon>
        <taxon>Actinomycetota</taxon>
        <taxon>Actinomycetes</taxon>
        <taxon>Mycobacteriales</taxon>
        <taxon>Nocardiaceae</taxon>
        <taxon>Prescottella</taxon>
    </lineage>
</organism>
<evidence type="ECO:0000256" key="1">
    <source>
        <dbReference type="ARBA" id="ARBA00022801"/>
    </source>
</evidence>
<dbReference type="PANTHER" id="PTHR43540:SF3">
    <property type="entry name" value="ENTEROBACTIN SYNTHASE COMPONENT B"/>
    <property type="match status" value="1"/>
</dbReference>
<evidence type="ECO:0000313" key="3">
    <source>
        <dbReference type="EMBL" id="RVW09040.1"/>
    </source>
</evidence>
<dbReference type="InterPro" id="IPR050272">
    <property type="entry name" value="Isochorismatase-like_hydrls"/>
</dbReference>
<dbReference type="InterPro" id="IPR000868">
    <property type="entry name" value="Isochorismatase-like_dom"/>
</dbReference>
<keyword evidence="4" id="KW-1185">Reference proteome</keyword>
<protein>
    <submittedName>
        <fullName evidence="3">Isochorismatase family protein</fullName>
    </submittedName>
</protein>
<feature type="domain" description="Isochorismatase-like" evidence="2">
    <location>
        <begin position="38"/>
        <end position="208"/>
    </location>
</feature>
<gene>
    <name evidence="3" type="ORF">EGT67_12840</name>
</gene>
<dbReference type="SUPFAM" id="SSF52499">
    <property type="entry name" value="Isochorismatase-like hydrolases"/>
    <property type="match status" value="1"/>
</dbReference>
<sequence>MAHHVGMATFDVRVEDYDSGDLVAMAAGPEWALDPTRAALLVHDLQPYYLDVLAAGVRTRLGAQVERVVDWAAAHEVPVIGSGPRPASILAQRGLLGQLWGLGPTRDQATAMALRGLEGDHVRWIRKRSYSAFFATDLAEELRRLGRDQLVVVGVFATAGVLATTYDAFARDVECFVPIEATADYTKELHATALTLISALTGRVTTVSQIVDTDQSDEASHAPLLDHELAGEREQPRGCLSSRCSEIDWAGHPDHRLRRESQSGQSARTVQIACRPRIGDAV</sequence>
<dbReference type="PANTHER" id="PTHR43540">
    <property type="entry name" value="PEROXYUREIDOACRYLATE/UREIDOACRYLATE AMIDOHYDROLASE-RELATED"/>
    <property type="match status" value="1"/>
</dbReference>